<dbReference type="PANTHER" id="PTHR28595:SF1">
    <property type="entry name" value="LARGE RIBOSOMAL SUBUNIT PROTEIN ML54"/>
    <property type="match status" value="1"/>
</dbReference>
<dbReference type="InterPro" id="IPR013870">
    <property type="entry name" value="Ribosomal_mL54"/>
</dbReference>
<dbReference type="OrthoDB" id="10252718at2759"/>
<dbReference type="Proteomes" id="UP000504635">
    <property type="component" value="Unplaced"/>
</dbReference>
<evidence type="ECO:0000256" key="5">
    <source>
        <dbReference type="ARBA" id="ARBA00023274"/>
    </source>
</evidence>
<dbReference type="FunCoup" id="A0A6J2XRH6">
    <property type="interactions" value="172"/>
</dbReference>
<dbReference type="InParanoid" id="A0A6J2XRH6"/>
<evidence type="ECO:0000256" key="2">
    <source>
        <dbReference type="ARBA" id="ARBA00022946"/>
    </source>
</evidence>
<keyword evidence="4" id="KW-0496">Mitochondrion</keyword>
<keyword evidence="8" id="KW-1185">Reference proteome</keyword>
<comment type="subcellular location">
    <subcellularLocation>
        <location evidence="1">Mitochondrion</location>
    </subcellularLocation>
</comment>
<evidence type="ECO:0000256" key="6">
    <source>
        <dbReference type="ARBA" id="ARBA00033752"/>
    </source>
</evidence>
<dbReference type="RefSeq" id="XP_030753450.1">
    <property type="nucleotide sequence ID" value="XM_030897590.1"/>
</dbReference>
<proteinExistence type="inferred from homology"/>
<dbReference type="GO" id="GO:0005762">
    <property type="term" value="C:mitochondrial large ribosomal subunit"/>
    <property type="evidence" value="ECO:0007669"/>
    <property type="project" value="TreeGrafter"/>
</dbReference>
<protein>
    <recommendedName>
        <fullName evidence="7">Large ribosomal subunit protein mL54</fullName>
    </recommendedName>
</protein>
<keyword evidence="2" id="KW-0809">Transit peptide</keyword>
<dbReference type="Pfam" id="PF08561">
    <property type="entry name" value="Ribosomal_L37"/>
    <property type="match status" value="1"/>
</dbReference>
<gene>
    <name evidence="9" type="primary">LOC115880376</name>
</gene>
<dbReference type="GeneID" id="115880376"/>
<sequence>MSLASIYTQQPLKTIIVLSFQLNFPRNSYAKASSSVSMLGMKKKKTVGKASALSEKRILPVETDPVKLVNYVCGSNIYKTGEDVKLGPDSDYPDWLWSLRTEGPPPLEDLDPNSKQYWKRIRKMGIQRQNQLLKLRKF</sequence>
<evidence type="ECO:0000256" key="4">
    <source>
        <dbReference type="ARBA" id="ARBA00023128"/>
    </source>
</evidence>
<dbReference type="AlphaFoldDB" id="A0A6J2XRH6"/>
<keyword evidence="5" id="KW-0687">Ribonucleoprotein</keyword>
<accession>A0A6J2XRH6</accession>
<evidence type="ECO:0000256" key="3">
    <source>
        <dbReference type="ARBA" id="ARBA00022980"/>
    </source>
</evidence>
<dbReference type="KEGG" id="soy:115880376"/>
<evidence type="ECO:0000313" key="8">
    <source>
        <dbReference type="Proteomes" id="UP000504635"/>
    </source>
</evidence>
<dbReference type="GO" id="GO:0003735">
    <property type="term" value="F:structural constituent of ribosome"/>
    <property type="evidence" value="ECO:0007669"/>
    <property type="project" value="TreeGrafter"/>
</dbReference>
<organism evidence="8 9">
    <name type="scientific">Sitophilus oryzae</name>
    <name type="common">Rice weevil</name>
    <name type="synonym">Curculio oryzae</name>
    <dbReference type="NCBI Taxonomy" id="7048"/>
    <lineage>
        <taxon>Eukaryota</taxon>
        <taxon>Metazoa</taxon>
        <taxon>Ecdysozoa</taxon>
        <taxon>Arthropoda</taxon>
        <taxon>Hexapoda</taxon>
        <taxon>Insecta</taxon>
        <taxon>Pterygota</taxon>
        <taxon>Neoptera</taxon>
        <taxon>Endopterygota</taxon>
        <taxon>Coleoptera</taxon>
        <taxon>Polyphaga</taxon>
        <taxon>Cucujiformia</taxon>
        <taxon>Curculionidae</taxon>
        <taxon>Dryophthorinae</taxon>
        <taxon>Sitophilus</taxon>
    </lineage>
</organism>
<reference evidence="9" key="1">
    <citation type="submission" date="2025-08" db="UniProtKB">
        <authorList>
            <consortium name="RefSeq"/>
        </authorList>
    </citation>
    <scope>IDENTIFICATION</scope>
    <source>
        <tissue evidence="9">Gonads</tissue>
    </source>
</reference>
<dbReference type="CTD" id="116541"/>
<keyword evidence="3 9" id="KW-0689">Ribosomal protein</keyword>
<evidence type="ECO:0000313" key="9">
    <source>
        <dbReference type="RefSeq" id="XP_030753450.1"/>
    </source>
</evidence>
<evidence type="ECO:0000256" key="7">
    <source>
        <dbReference type="ARBA" id="ARBA00035179"/>
    </source>
</evidence>
<name>A0A6J2XRH6_SITOR</name>
<dbReference type="PANTHER" id="PTHR28595">
    <property type="entry name" value="39S RIBOSOMAL PROTEIN L54, MITOCHONDRIAL"/>
    <property type="match status" value="1"/>
</dbReference>
<comment type="similarity">
    <text evidence="6">Belongs to the mitochondrion-specific ribosomal protein mL54 family.</text>
</comment>
<evidence type="ECO:0000256" key="1">
    <source>
        <dbReference type="ARBA" id="ARBA00004173"/>
    </source>
</evidence>